<evidence type="ECO:0000256" key="1">
    <source>
        <dbReference type="SAM" id="MobiDB-lite"/>
    </source>
</evidence>
<dbReference type="InterPro" id="IPR012417">
    <property type="entry name" value="CaM-bd_dom_pln"/>
</dbReference>
<keyword evidence="4" id="KW-1185">Reference proteome</keyword>
<evidence type="ECO:0000313" key="3">
    <source>
        <dbReference type="EMBL" id="MQL89926.1"/>
    </source>
</evidence>
<dbReference type="OrthoDB" id="766386at2759"/>
<protein>
    <recommendedName>
        <fullName evidence="2">Calmodulin-binding domain-containing protein</fullName>
    </recommendedName>
</protein>
<evidence type="ECO:0000259" key="2">
    <source>
        <dbReference type="SMART" id="SM01054"/>
    </source>
</evidence>
<feature type="domain" description="Calmodulin-binding" evidence="2">
    <location>
        <begin position="307"/>
        <end position="421"/>
    </location>
</feature>
<gene>
    <name evidence="3" type="ORF">Taro_022517</name>
</gene>
<comment type="caution">
    <text evidence="3">The sequence shown here is derived from an EMBL/GenBank/DDBJ whole genome shotgun (WGS) entry which is preliminary data.</text>
</comment>
<dbReference type="PANTHER" id="PTHR33349:SF41">
    <property type="entry name" value="EMB|CAB62594.1"/>
    <property type="match status" value="1"/>
</dbReference>
<accession>A0A843V400</accession>
<dbReference type="AlphaFoldDB" id="A0A843V400"/>
<evidence type="ECO:0000313" key="4">
    <source>
        <dbReference type="Proteomes" id="UP000652761"/>
    </source>
</evidence>
<dbReference type="SMART" id="SM01054">
    <property type="entry name" value="CaM_binding"/>
    <property type="match status" value="1"/>
</dbReference>
<proteinExistence type="predicted"/>
<feature type="region of interest" description="Disordered" evidence="1">
    <location>
        <begin position="280"/>
        <end position="306"/>
    </location>
</feature>
<organism evidence="3 4">
    <name type="scientific">Colocasia esculenta</name>
    <name type="common">Wild taro</name>
    <name type="synonym">Arum esculentum</name>
    <dbReference type="NCBI Taxonomy" id="4460"/>
    <lineage>
        <taxon>Eukaryota</taxon>
        <taxon>Viridiplantae</taxon>
        <taxon>Streptophyta</taxon>
        <taxon>Embryophyta</taxon>
        <taxon>Tracheophyta</taxon>
        <taxon>Spermatophyta</taxon>
        <taxon>Magnoliopsida</taxon>
        <taxon>Liliopsida</taxon>
        <taxon>Araceae</taxon>
        <taxon>Aroideae</taxon>
        <taxon>Colocasieae</taxon>
        <taxon>Colocasia</taxon>
    </lineage>
</organism>
<dbReference type="Proteomes" id="UP000652761">
    <property type="component" value="Unassembled WGS sequence"/>
</dbReference>
<name>A0A843V400_COLES</name>
<feature type="region of interest" description="Disordered" evidence="1">
    <location>
        <begin position="200"/>
        <end position="238"/>
    </location>
</feature>
<dbReference type="Pfam" id="PF07839">
    <property type="entry name" value="CaM_binding"/>
    <property type="match status" value="1"/>
</dbReference>
<reference evidence="3" key="1">
    <citation type="submission" date="2017-07" db="EMBL/GenBank/DDBJ databases">
        <title>Taro Niue Genome Assembly and Annotation.</title>
        <authorList>
            <person name="Atibalentja N."/>
            <person name="Keating K."/>
            <person name="Fields C.J."/>
        </authorList>
    </citation>
    <scope>NUCLEOTIDE SEQUENCE</scope>
    <source>
        <strain evidence="3">Niue_2</strain>
        <tissue evidence="3">Leaf</tissue>
    </source>
</reference>
<dbReference type="PANTHER" id="PTHR33349">
    <property type="entry name" value="EMB|CAB62594.1"/>
    <property type="match status" value="1"/>
</dbReference>
<dbReference type="EMBL" id="NMUH01001191">
    <property type="protein sequence ID" value="MQL89926.1"/>
    <property type="molecule type" value="Genomic_DNA"/>
</dbReference>
<feature type="region of interest" description="Disordered" evidence="1">
    <location>
        <begin position="126"/>
        <end position="188"/>
    </location>
</feature>
<sequence length="431" mass="47365">MSGPGEERPNVLINRGSMDLWCVGLAENAVLLSFLLGSPPPRPPDSAPFRFSSSSSRCAKQGLGGRSLFHWRVFQKVSCSSSETIECNSPLPSEKIVPLDGFETIKPDTPLERIVLLDDPETIAQKTTPLLETTEIPKYPDTTNKKKKPSGKKEHLSLGPASVEQRTESSKRVSASVKPNVRQKAQSPVKAFISASLPRVSKKEHLSLGPASVEQRTESSKRVSASVKPDVRQKAQSPVKAFISASLPRVSKKDTSFNCKQDVNQEVESALVEPCSISEHVGAKAKKGAQQSQRRMTTAHEGDEDTTPYKLKFRRGKVVNPQSDNNGARRLRFKEGMKLGDAPSGKREIEKRSFRRKQLAGDLNHPDPEAKNVVLRHQDVQDKKDAPDLLNQIIEETASKLVKTRKSKVKALVGAFETVISLRDSKPAASV</sequence>
<dbReference type="GO" id="GO:0005516">
    <property type="term" value="F:calmodulin binding"/>
    <property type="evidence" value="ECO:0007669"/>
    <property type="project" value="InterPro"/>
</dbReference>